<proteinExistence type="predicted"/>
<evidence type="ECO:0000313" key="3">
    <source>
        <dbReference type="Proteomes" id="UP000596661"/>
    </source>
</evidence>
<dbReference type="Gramene" id="evm.model.10.1119">
    <property type="protein sequence ID" value="cds.evm.model.10.1119"/>
    <property type="gene ID" value="evm.TU.10.1119"/>
</dbReference>
<evidence type="ECO:0000313" key="2">
    <source>
        <dbReference type="EnsemblPlants" id="cds.evm.model.10.1119"/>
    </source>
</evidence>
<dbReference type="Proteomes" id="UP000596661">
    <property type="component" value="Unassembled WGS sequence"/>
</dbReference>
<name>A0A803QII8_CANSA</name>
<feature type="compositionally biased region" description="Basic and acidic residues" evidence="1">
    <location>
        <begin position="7"/>
        <end position="28"/>
    </location>
</feature>
<reference evidence="2" key="1">
    <citation type="submission" date="2021-03" db="UniProtKB">
        <authorList>
            <consortium name="EnsemblPlants"/>
        </authorList>
    </citation>
    <scope>IDENTIFICATION</scope>
</reference>
<dbReference type="EMBL" id="UZAU01000818">
    <property type="status" value="NOT_ANNOTATED_CDS"/>
    <property type="molecule type" value="Genomic_DNA"/>
</dbReference>
<sequence length="81" mass="8950">MVATQKEVVKPPTRDPARDGARDGKENAANDNENQLPGGMHKKYPCKRCESHNDIGHTTNECGYLKDEMENLIKMGSCMSG</sequence>
<accession>A0A803QII8</accession>
<dbReference type="EnsemblPlants" id="evm.model.10.1119">
    <property type="protein sequence ID" value="cds.evm.model.10.1119"/>
    <property type="gene ID" value="evm.TU.10.1119"/>
</dbReference>
<keyword evidence="3" id="KW-1185">Reference proteome</keyword>
<feature type="region of interest" description="Disordered" evidence="1">
    <location>
        <begin position="1"/>
        <end position="40"/>
    </location>
</feature>
<organism evidence="2 3">
    <name type="scientific">Cannabis sativa</name>
    <name type="common">Hemp</name>
    <name type="synonym">Marijuana</name>
    <dbReference type="NCBI Taxonomy" id="3483"/>
    <lineage>
        <taxon>Eukaryota</taxon>
        <taxon>Viridiplantae</taxon>
        <taxon>Streptophyta</taxon>
        <taxon>Embryophyta</taxon>
        <taxon>Tracheophyta</taxon>
        <taxon>Spermatophyta</taxon>
        <taxon>Magnoliopsida</taxon>
        <taxon>eudicotyledons</taxon>
        <taxon>Gunneridae</taxon>
        <taxon>Pentapetalae</taxon>
        <taxon>rosids</taxon>
        <taxon>fabids</taxon>
        <taxon>Rosales</taxon>
        <taxon>Cannabaceae</taxon>
        <taxon>Cannabis</taxon>
    </lineage>
</organism>
<dbReference type="AlphaFoldDB" id="A0A803QII8"/>
<evidence type="ECO:0000256" key="1">
    <source>
        <dbReference type="SAM" id="MobiDB-lite"/>
    </source>
</evidence>
<protein>
    <submittedName>
        <fullName evidence="2">Uncharacterized protein</fullName>
    </submittedName>
</protein>